<evidence type="ECO:0000313" key="4">
    <source>
        <dbReference type="Proteomes" id="UP001283361"/>
    </source>
</evidence>
<keyword evidence="4" id="KW-1185">Reference proteome</keyword>
<protein>
    <submittedName>
        <fullName evidence="3">Uncharacterized protein</fullName>
    </submittedName>
</protein>
<keyword evidence="1" id="KW-0175">Coiled coil</keyword>
<feature type="compositionally biased region" description="Polar residues" evidence="2">
    <location>
        <begin position="148"/>
        <end position="162"/>
    </location>
</feature>
<name>A0AAE1B6I4_9GAST</name>
<reference evidence="3" key="1">
    <citation type="journal article" date="2023" name="G3 (Bethesda)">
        <title>A reference genome for the long-term kleptoplast-retaining sea slug Elysia crispata morphotype clarki.</title>
        <authorList>
            <person name="Eastman K.E."/>
            <person name="Pendleton A.L."/>
            <person name="Shaikh M.A."/>
            <person name="Suttiyut T."/>
            <person name="Ogas R."/>
            <person name="Tomko P."/>
            <person name="Gavelis G."/>
            <person name="Widhalm J.R."/>
            <person name="Wisecaver J.H."/>
        </authorList>
    </citation>
    <scope>NUCLEOTIDE SEQUENCE</scope>
    <source>
        <strain evidence="3">ECLA1</strain>
    </source>
</reference>
<gene>
    <name evidence="3" type="ORF">RRG08_015100</name>
</gene>
<dbReference type="EMBL" id="JAWDGP010000502">
    <property type="protein sequence ID" value="KAK3800140.1"/>
    <property type="molecule type" value="Genomic_DNA"/>
</dbReference>
<feature type="region of interest" description="Disordered" evidence="2">
    <location>
        <begin position="148"/>
        <end position="180"/>
    </location>
</feature>
<dbReference type="SUPFAM" id="SSF63829">
    <property type="entry name" value="Calcium-dependent phosphotriesterase"/>
    <property type="match status" value="1"/>
</dbReference>
<organism evidence="3 4">
    <name type="scientific">Elysia crispata</name>
    <name type="common">lettuce slug</name>
    <dbReference type="NCBI Taxonomy" id="231223"/>
    <lineage>
        <taxon>Eukaryota</taxon>
        <taxon>Metazoa</taxon>
        <taxon>Spiralia</taxon>
        <taxon>Lophotrochozoa</taxon>
        <taxon>Mollusca</taxon>
        <taxon>Gastropoda</taxon>
        <taxon>Heterobranchia</taxon>
        <taxon>Euthyneura</taxon>
        <taxon>Panpulmonata</taxon>
        <taxon>Sacoglossa</taxon>
        <taxon>Placobranchoidea</taxon>
        <taxon>Plakobranchidae</taxon>
        <taxon>Elysia</taxon>
    </lineage>
</organism>
<evidence type="ECO:0000313" key="3">
    <source>
        <dbReference type="EMBL" id="KAK3800140.1"/>
    </source>
</evidence>
<evidence type="ECO:0000256" key="2">
    <source>
        <dbReference type="SAM" id="MobiDB-lite"/>
    </source>
</evidence>
<feature type="coiled-coil region" evidence="1">
    <location>
        <begin position="75"/>
        <end position="102"/>
    </location>
</feature>
<sequence length="465" mass="51587">MEKNAYLVKEKWLDDLEEIYISKLRTFTTDVKASMQSTTRKSANDIFEIAFYILTQDFPDPKTRETEPADMSDEIADLKKEVRTLKRSQDRLSKKLAEAKTRSDMFHWGTASGQDKASQTVALKSTGSLEPAVATPTASATPISVTVTNNQGMSPTPEASATSHDRTGKENQALSTKKGVSVKVDTATSSVSASLQKEPPQSLSFCTQFSAVSVKNTFQPLIYDFKLLPGGLLISADFRNYCVDLFNMQGKHLQRHVFVDNPRRLAVMDPDSEERWMVAVTLPDMKAVILLQIKSDSITQMNTIQMAYRCWAVAAVDDSTLAVGYEQREGITIMNISGCIIRQIGLNLIPYHMTATQDKCLLMSTRYNKITKIKVKDGTVIFDRAVPQIGDSSGNAALQNGWSVFSNCITNSVHLVTPNGHWARELWRQCSDQKFGAFLCTVCVDDGIYVTGFTNGTFCQLVDLT</sequence>
<accession>A0AAE1B6I4</accession>
<dbReference type="Proteomes" id="UP001283361">
    <property type="component" value="Unassembled WGS sequence"/>
</dbReference>
<comment type="caution">
    <text evidence="3">The sequence shown here is derived from an EMBL/GenBank/DDBJ whole genome shotgun (WGS) entry which is preliminary data.</text>
</comment>
<evidence type="ECO:0000256" key="1">
    <source>
        <dbReference type="SAM" id="Coils"/>
    </source>
</evidence>
<dbReference type="AlphaFoldDB" id="A0AAE1B6I4"/>
<proteinExistence type="predicted"/>